<dbReference type="EMBL" id="WKFB01000156">
    <property type="protein sequence ID" value="KAF6733540.1"/>
    <property type="molecule type" value="Genomic_DNA"/>
</dbReference>
<comment type="caution">
    <text evidence="1">The sequence shown here is derived from an EMBL/GenBank/DDBJ whole genome shotgun (WGS) entry which is preliminary data.</text>
</comment>
<reference evidence="1" key="1">
    <citation type="journal article" name="BMC Genomics">
        <title>Long-read sequencing and de novo genome assembly of marine medaka (Oryzias melastigma).</title>
        <authorList>
            <person name="Liang P."/>
            <person name="Saqib H.S.A."/>
            <person name="Ni X."/>
            <person name="Shen Y."/>
        </authorList>
    </citation>
    <scope>NUCLEOTIDE SEQUENCE</scope>
    <source>
        <strain evidence="1">Bigg-433</strain>
    </source>
</reference>
<organism evidence="1 2">
    <name type="scientific">Oryzias melastigma</name>
    <name type="common">Marine medaka</name>
    <dbReference type="NCBI Taxonomy" id="30732"/>
    <lineage>
        <taxon>Eukaryota</taxon>
        <taxon>Metazoa</taxon>
        <taxon>Chordata</taxon>
        <taxon>Craniata</taxon>
        <taxon>Vertebrata</taxon>
        <taxon>Euteleostomi</taxon>
        <taxon>Actinopterygii</taxon>
        <taxon>Neopterygii</taxon>
        <taxon>Teleostei</taxon>
        <taxon>Neoteleostei</taxon>
        <taxon>Acanthomorphata</taxon>
        <taxon>Ovalentaria</taxon>
        <taxon>Atherinomorphae</taxon>
        <taxon>Beloniformes</taxon>
        <taxon>Adrianichthyidae</taxon>
        <taxon>Oryziinae</taxon>
        <taxon>Oryzias</taxon>
    </lineage>
</organism>
<evidence type="ECO:0000313" key="2">
    <source>
        <dbReference type="Proteomes" id="UP000646548"/>
    </source>
</evidence>
<proteinExistence type="predicted"/>
<accession>A0A834CR26</accession>
<protein>
    <submittedName>
        <fullName evidence="1">Uncharacterized protein</fullName>
    </submittedName>
</protein>
<dbReference type="AlphaFoldDB" id="A0A834CR26"/>
<evidence type="ECO:0000313" key="1">
    <source>
        <dbReference type="EMBL" id="KAF6733540.1"/>
    </source>
</evidence>
<gene>
    <name evidence="1" type="ORF">FQA47_017534</name>
</gene>
<dbReference type="Proteomes" id="UP000646548">
    <property type="component" value="Unassembled WGS sequence"/>
</dbReference>
<sequence>MFAVFQRNGTVGVVGNGFGFVFVANHRNGSRGSSDVKSPQSEQHLRFEPAAVKLLAAVRSCGRQLSFSAVFVCSPLCPLSKHPPGAGFPLPPVTSGTKPVVF</sequence>
<name>A0A834CR26_ORYME</name>